<feature type="repeat" description="MBT" evidence="10">
    <location>
        <begin position="825"/>
        <end position="924"/>
    </location>
</feature>
<feature type="domain" description="SAM" evidence="12">
    <location>
        <begin position="1323"/>
        <end position="1385"/>
    </location>
</feature>
<dbReference type="GO" id="GO:0042393">
    <property type="term" value="F:histone binding"/>
    <property type="evidence" value="ECO:0007669"/>
    <property type="project" value="TreeGrafter"/>
</dbReference>
<evidence type="ECO:0000256" key="4">
    <source>
        <dbReference type="ARBA" id="ARBA00022771"/>
    </source>
</evidence>
<dbReference type="STRING" id="35570.A0A1I8PXX6"/>
<keyword evidence="2" id="KW-0479">Metal-binding</keyword>
<dbReference type="Pfam" id="PF02820">
    <property type="entry name" value="MBT"/>
    <property type="match status" value="3"/>
</dbReference>
<dbReference type="GO" id="GO:0008270">
    <property type="term" value="F:zinc ion binding"/>
    <property type="evidence" value="ECO:0007669"/>
    <property type="project" value="UniProtKB-KW"/>
</dbReference>
<keyword evidence="3" id="KW-0677">Repeat</keyword>
<dbReference type="GO" id="GO:0006325">
    <property type="term" value="P:chromatin organization"/>
    <property type="evidence" value="ECO:0007669"/>
    <property type="project" value="UniProtKB-KW"/>
</dbReference>
<evidence type="ECO:0000313" key="13">
    <source>
        <dbReference type="EnsemblMetazoa" id="SCAU012117-PA"/>
    </source>
</evidence>
<keyword evidence="6" id="KW-0156">Chromatin regulator</keyword>
<feature type="compositionally biased region" description="Basic and acidic residues" evidence="11">
    <location>
        <begin position="437"/>
        <end position="451"/>
    </location>
</feature>
<evidence type="ECO:0000256" key="6">
    <source>
        <dbReference type="ARBA" id="ARBA00022853"/>
    </source>
</evidence>
<dbReference type="CDD" id="cd20101">
    <property type="entry name" value="MBT_L3MBTL1-like_rpt1"/>
    <property type="match status" value="1"/>
</dbReference>
<keyword evidence="4" id="KW-0863">Zinc-finger</keyword>
<feature type="repeat" description="MBT" evidence="10">
    <location>
        <begin position="1040"/>
        <end position="1136"/>
    </location>
</feature>
<evidence type="ECO:0000256" key="3">
    <source>
        <dbReference type="ARBA" id="ARBA00022737"/>
    </source>
</evidence>
<dbReference type="Proteomes" id="UP000095300">
    <property type="component" value="Unassembled WGS sequence"/>
</dbReference>
<evidence type="ECO:0000313" key="14">
    <source>
        <dbReference type="Proteomes" id="UP000095300"/>
    </source>
</evidence>
<dbReference type="KEGG" id="scac:106083606"/>
<dbReference type="GO" id="GO:0003682">
    <property type="term" value="F:chromatin binding"/>
    <property type="evidence" value="ECO:0007669"/>
    <property type="project" value="TreeGrafter"/>
</dbReference>
<dbReference type="InterPro" id="IPR036060">
    <property type="entry name" value="Znf_C2H2C_sf"/>
</dbReference>
<evidence type="ECO:0000256" key="5">
    <source>
        <dbReference type="ARBA" id="ARBA00022833"/>
    </source>
</evidence>
<keyword evidence="8" id="KW-0804">Transcription</keyword>
<dbReference type="PROSITE" id="PS51079">
    <property type="entry name" value="MBT"/>
    <property type="match status" value="3"/>
</dbReference>
<proteinExistence type="predicted"/>
<name>A0A1I8PXX6_STOCA</name>
<evidence type="ECO:0000256" key="11">
    <source>
        <dbReference type="SAM" id="MobiDB-lite"/>
    </source>
</evidence>
<feature type="region of interest" description="Disordered" evidence="11">
    <location>
        <begin position="626"/>
        <end position="657"/>
    </location>
</feature>
<keyword evidence="7" id="KW-0805">Transcription regulation</keyword>
<gene>
    <name evidence="13" type="primary">106083606</name>
</gene>
<evidence type="ECO:0000256" key="1">
    <source>
        <dbReference type="ARBA" id="ARBA00004123"/>
    </source>
</evidence>
<dbReference type="InterPro" id="IPR004092">
    <property type="entry name" value="Mbt"/>
</dbReference>
<protein>
    <recommendedName>
        <fullName evidence="12">SAM domain-containing protein</fullName>
    </recommendedName>
</protein>
<feature type="region of interest" description="Disordered" evidence="11">
    <location>
        <begin position="430"/>
        <end position="610"/>
    </location>
</feature>
<evidence type="ECO:0000256" key="7">
    <source>
        <dbReference type="ARBA" id="ARBA00023015"/>
    </source>
</evidence>
<feature type="repeat" description="MBT" evidence="10">
    <location>
        <begin position="932"/>
        <end position="1033"/>
    </location>
</feature>
<evidence type="ECO:0000259" key="12">
    <source>
        <dbReference type="Pfam" id="PF00536"/>
    </source>
</evidence>
<dbReference type="Gene3D" id="2.30.30.140">
    <property type="match status" value="3"/>
</dbReference>
<feature type="compositionally biased region" description="Polar residues" evidence="11">
    <location>
        <begin position="495"/>
        <end position="509"/>
    </location>
</feature>
<dbReference type="InterPro" id="IPR001660">
    <property type="entry name" value="SAM"/>
</dbReference>
<feature type="compositionally biased region" description="Polar residues" evidence="11">
    <location>
        <begin position="530"/>
        <end position="545"/>
    </location>
</feature>
<dbReference type="Gene3D" id="1.10.150.50">
    <property type="entry name" value="Transcription Factor, Ets-1"/>
    <property type="match status" value="1"/>
</dbReference>
<sequence>MNPLNAPQQSQTQYFITTGMPPLVPTSDQHLTTTASTLTQQSLQLPTVATNNPSINNQQANHFVDANKFVTTNYVPVLITNQTLLTNIEPIQQHHQQQQQQSQNISPSIISVTNSPVVASAATANIPLMPTNPGGNVTYVMTSPQTPNFAPVLPGQNGTVSVLLTTPTTTTMATSGHVAAPFLIRSTSTQVKQQHPQHQLQQSIHNQTFNTQQMNAELLKQVNTGTTLLKTSLLQNKSAPKMPSNINSGGGGAIAQALVTQAVQKLPQVSLLQNSKNKQTVTVVGGSSSHSFVSGASIIAGKSSSTTSKSEKIKETSDAAKSSYEIRVGDLNAEVSLIKKATLNTDTPSASTSKVETNSLLKPSVDLKRKRDKSLAGVVQNSKPGDVVVNEKSHSLLKAKNNVAECNTNPVSPRSQRSKSWNSILKSQTQALVSNTNERRHSEPAKMEKPLTDTAAEGQKSAKELGQMENSNNIILEEFEDEEYLESSGEKTNGALKQTSEEPTLSQESNNEKECGNKEINQMEEETTKKSTITNDMPNNINANSDEIEENNKEQTKKLESDSDDDVTILPMDNSLVEPIEIDDDDEECVGPQKVPNDETSPSTKDKQKCNDSLLCEEQILVSSSSSISNQSLDQISLTSSVPRKSPKIEPDKAATSTAPILKRSLTDRKQTFMKEEPPSNNGYSSVLDMLSNFDMLNWKERLGTGRGTNMKFQLNEFNLVQLHEKIPGRTKSYTAYEKPIYERDDLQIRSQTVEPQIYYMCRRCKVRALALDFLAPEFCSMYCLKRDCRKRQREDQASIIRKKHRYLVSNNNPPPLAYITQPKFRWSNYLKANYTSMAAPISLFLNPFPTGPNYFKIGMKLEAIDPENCALFCVCTVVDINGYRLKLSFDGYDSSYDFWINADSMDIFPPGWCAKTNRILQPPKGINASKFNWAWYFNKEKGLSAPRQLFTHLNSSSLSPRNPFQIGMHLEAEDLNDTGKLCVASVADVLDDRIRIHFDGWDDCYDIIVDINSPYIHPCGWHEGRHQLVVPPDCENSAFSWKNYIKSQGKGIIASEELFMPREPIHFKPNMKLEVVDPRNSSLIRPATVVSHKGHRVKLHLDGWPNDYCFWLEDDSPDLHPIGWCDATGHDLEPPPGFQMGKQKMPCPTPGCRGIGNAKKSFMAVHANRDCCPYVPENWRLVVEKPPRVGYDDIVRTLPRLYKINNVPHNSQRLSDHQVSERLQILDNIKTRNVLMHQDKTDTFKESISMSMGTVKREESKETKHNKLEIKRIDEEPSLDVNIDIVKEFLCDYGPRLQQAYTLWQKNFTLDTAKIKRNPLLWSVSEVGVFVDLYLNCPPTAALFAQEDIDGEAFLLLQQCDLTERLNVKLGHAVKLYSCILQLRTLAVTKFNVAYRKVPPK</sequence>
<evidence type="ECO:0000256" key="9">
    <source>
        <dbReference type="ARBA" id="ARBA00023242"/>
    </source>
</evidence>
<dbReference type="GO" id="GO:0005634">
    <property type="term" value="C:nucleus"/>
    <property type="evidence" value="ECO:0007669"/>
    <property type="project" value="UniProtKB-SubCell"/>
</dbReference>
<dbReference type="PROSITE" id="PS51802">
    <property type="entry name" value="ZF_CCHHC"/>
    <property type="match status" value="1"/>
</dbReference>
<dbReference type="GO" id="GO:0045892">
    <property type="term" value="P:negative regulation of DNA-templated transcription"/>
    <property type="evidence" value="ECO:0007669"/>
    <property type="project" value="TreeGrafter"/>
</dbReference>
<feature type="compositionally biased region" description="Basic and acidic residues" evidence="11">
    <location>
        <begin position="550"/>
        <end position="561"/>
    </location>
</feature>
<reference evidence="13" key="1">
    <citation type="submission" date="2020-05" db="UniProtKB">
        <authorList>
            <consortium name="EnsemblMetazoa"/>
        </authorList>
    </citation>
    <scope>IDENTIFICATION</scope>
    <source>
        <strain evidence="13">USDA</strain>
    </source>
</reference>
<keyword evidence="14" id="KW-1185">Reference proteome</keyword>
<evidence type="ECO:0000256" key="2">
    <source>
        <dbReference type="ARBA" id="ARBA00022723"/>
    </source>
</evidence>
<dbReference type="SUPFAM" id="SSF47769">
    <property type="entry name" value="SAM/Pointed domain"/>
    <property type="match status" value="1"/>
</dbReference>
<dbReference type="OrthoDB" id="8188861at2759"/>
<dbReference type="InterPro" id="IPR013761">
    <property type="entry name" value="SAM/pointed_sf"/>
</dbReference>
<dbReference type="EnsemblMetazoa" id="SCAU012117-RA">
    <property type="protein sequence ID" value="SCAU012117-PA"/>
    <property type="gene ID" value="SCAU012117"/>
</dbReference>
<evidence type="ECO:0000256" key="8">
    <source>
        <dbReference type="ARBA" id="ARBA00023163"/>
    </source>
</evidence>
<dbReference type="InterPro" id="IPR050548">
    <property type="entry name" value="PcG_chromatin_remod_factors"/>
</dbReference>
<dbReference type="SUPFAM" id="SSF103637">
    <property type="entry name" value="CCHHC domain"/>
    <property type="match status" value="1"/>
</dbReference>
<accession>A0A1I8PXX6</accession>
<dbReference type="SMART" id="SM00561">
    <property type="entry name" value="MBT"/>
    <property type="match status" value="3"/>
</dbReference>
<dbReference type="CDD" id="cd20103">
    <property type="entry name" value="MBT_L3MBTL1-like_rpt3"/>
    <property type="match status" value="1"/>
</dbReference>
<dbReference type="Pfam" id="PF00536">
    <property type="entry name" value="SAM_1"/>
    <property type="match status" value="1"/>
</dbReference>
<keyword evidence="9" id="KW-0539">Nucleus</keyword>
<dbReference type="PANTHER" id="PTHR12247">
    <property type="entry name" value="POLYCOMB GROUP PROTEIN"/>
    <property type="match status" value="1"/>
</dbReference>
<organism evidence="13 14">
    <name type="scientific">Stomoxys calcitrans</name>
    <name type="common">Stable fly</name>
    <name type="synonym">Conops calcitrans</name>
    <dbReference type="NCBI Taxonomy" id="35570"/>
    <lineage>
        <taxon>Eukaryota</taxon>
        <taxon>Metazoa</taxon>
        <taxon>Ecdysozoa</taxon>
        <taxon>Arthropoda</taxon>
        <taxon>Hexapoda</taxon>
        <taxon>Insecta</taxon>
        <taxon>Pterygota</taxon>
        <taxon>Neoptera</taxon>
        <taxon>Endopterygota</taxon>
        <taxon>Diptera</taxon>
        <taxon>Brachycera</taxon>
        <taxon>Muscomorpha</taxon>
        <taxon>Muscoidea</taxon>
        <taxon>Muscidae</taxon>
        <taxon>Stomoxys</taxon>
    </lineage>
</organism>
<feature type="compositionally biased region" description="Low complexity" evidence="11">
    <location>
        <begin position="626"/>
        <end position="638"/>
    </location>
</feature>
<evidence type="ECO:0000256" key="10">
    <source>
        <dbReference type="PROSITE-ProRule" id="PRU00459"/>
    </source>
</evidence>
<dbReference type="InterPro" id="IPR002515">
    <property type="entry name" value="Znf_C2H2C"/>
</dbReference>
<keyword evidence="5" id="KW-0862">Zinc</keyword>
<feature type="compositionally biased region" description="Acidic residues" evidence="11">
    <location>
        <begin position="580"/>
        <end position="589"/>
    </location>
</feature>
<dbReference type="PANTHER" id="PTHR12247:SF131">
    <property type="entry name" value="LD05287P"/>
    <property type="match status" value="1"/>
</dbReference>
<dbReference type="VEuPathDB" id="VectorBase:SCAU012117"/>
<dbReference type="SUPFAM" id="SSF63748">
    <property type="entry name" value="Tudor/PWWP/MBT"/>
    <property type="match status" value="3"/>
</dbReference>
<comment type="subcellular location">
    <subcellularLocation>
        <location evidence="1">Nucleus</location>
    </subcellularLocation>
</comment>